<protein>
    <submittedName>
        <fullName evidence="1">Ketopantoate reductase PanE/ApbA C terminal-domain-containing protein</fullName>
    </submittedName>
</protein>
<evidence type="ECO:0000313" key="2">
    <source>
        <dbReference type="Proteomes" id="UP001055072"/>
    </source>
</evidence>
<gene>
    <name evidence="1" type="ORF">BDY19DRAFT_912463</name>
</gene>
<dbReference type="Proteomes" id="UP001055072">
    <property type="component" value="Unassembled WGS sequence"/>
</dbReference>
<accession>A0ACB8UJ43</accession>
<reference evidence="1" key="1">
    <citation type="journal article" date="2021" name="Environ. Microbiol.">
        <title>Gene family expansions and transcriptome signatures uncover fungal adaptations to wood decay.</title>
        <authorList>
            <person name="Hage H."/>
            <person name="Miyauchi S."/>
            <person name="Viragh M."/>
            <person name="Drula E."/>
            <person name="Min B."/>
            <person name="Chaduli D."/>
            <person name="Navarro D."/>
            <person name="Favel A."/>
            <person name="Norest M."/>
            <person name="Lesage-Meessen L."/>
            <person name="Balint B."/>
            <person name="Merenyi Z."/>
            <person name="de Eugenio L."/>
            <person name="Morin E."/>
            <person name="Martinez A.T."/>
            <person name="Baldrian P."/>
            <person name="Stursova M."/>
            <person name="Martinez M.J."/>
            <person name="Novotny C."/>
            <person name="Magnuson J.K."/>
            <person name="Spatafora J.W."/>
            <person name="Maurice S."/>
            <person name="Pangilinan J."/>
            <person name="Andreopoulos W."/>
            <person name="LaButti K."/>
            <person name="Hundley H."/>
            <person name="Na H."/>
            <person name="Kuo A."/>
            <person name="Barry K."/>
            <person name="Lipzen A."/>
            <person name="Henrissat B."/>
            <person name="Riley R."/>
            <person name="Ahrendt S."/>
            <person name="Nagy L.G."/>
            <person name="Grigoriev I.V."/>
            <person name="Martin F."/>
            <person name="Rosso M.N."/>
        </authorList>
    </citation>
    <scope>NUCLEOTIDE SEQUENCE</scope>
    <source>
        <strain evidence="1">CBS 384.51</strain>
    </source>
</reference>
<name>A0ACB8UJ43_9APHY</name>
<proteinExistence type="predicted"/>
<comment type="caution">
    <text evidence="1">The sequence shown here is derived from an EMBL/GenBank/DDBJ whole genome shotgun (WGS) entry which is preliminary data.</text>
</comment>
<organism evidence="1 2">
    <name type="scientific">Irpex rosettiformis</name>
    <dbReference type="NCBI Taxonomy" id="378272"/>
    <lineage>
        <taxon>Eukaryota</taxon>
        <taxon>Fungi</taxon>
        <taxon>Dikarya</taxon>
        <taxon>Basidiomycota</taxon>
        <taxon>Agaricomycotina</taxon>
        <taxon>Agaricomycetes</taxon>
        <taxon>Polyporales</taxon>
        <taxon>Irpicaceae</taxon>
        <taxon>Irpex</taxon>
    </lineage>
</organism>
<keyword evidence="2" id="KW-1185">Reference proteome</keyword>
<dbReference type="EMBL" id="MU274900">
    <property type="protein sequence ID" value="KAI0094369.1"/>
    <property type="molecule type" value="Genomic_DNA"/>
</dbReference>
<sequence>MHVHILGLGPIGTLVAHHIRRTLRPPHIVSLIHKNQERADKAENVLGNRILAEYSGVAVPSTGFWHEAFIPSHPQTPEQRRETFREHRNRAKIQSLIVCLKTHQTLPAVGSLYNRITPHTTIVLLQNGMGMMELLNRELFTKPEYRPNFVLATNTHGAWSKGYMHSVHAGIGEINLGIFPPEYNPGKDGEKVDFERSWEKKNELSLDDIAPNPNIVQERVKSSGKEEVNLEAEDRMRRFKSLRATIEMLTRLKSLNVSWRPMRQVNTLMQRKVAINSVINPLTTIMNCPNGALFHHREAAQIAMKLCNEATTVFYQQHRREMKRAKFHGENIGYRPFPRELLAHALLYEVKRVARITGSNYSSMLMDARKGNDTEIRSMNGYLVGIGDKCGLPMHANKMMVDLVGLRTRIPLISSTDSLSL</sequence>
<evidence type="ECO:0000313" key="1">
    <source>
        <dbReference type="EMBL" id="KAI0094369.1"/>
    </source>
</evidence>